<gene>
    <name evidence="1" type="ORF">M422DRAFT_249840</name>
</gene>
<dbReference type="HOGENOM" id="CLU_011935_1_0_1"/>
<dbReference type="AlphaFoldDB" id="A0A0C9VUP5"/>
<dbReference type="OrthoDB" id="3223806at2759"/>
<organism evidence="1 2">
    <name type="scientific">Sphaerobolus stellatus (strain SS14)</name>
    <dbReference type="NCBI Taxonomy" id="990650"/>
    <lineage>
        <taxon>Eukaryota</taxon>
        <taxon>Fungi</taxon>
        <taxon>Dikarya</taxon>
        <taxon>Basidiomycota</taxon>
        <taxon>Agaricomycotina</taxon>
        <taxon>Agaricomycetes</taxon>
        <taxon>Phallomycetidae</taxon>
        <taxon>Geastrales</taxon>
        <taxon>Sphaerobolaceae</taxon>
        <taxon>Sphaerobolus</taxon>
    </lineage>
</organism>
<accession>A0A0C9VUP5</accession>
<dbReference type="EMBL" id="KN837106">
    <property type="protein sequence ID" value="KIJ46679.1"/>
    <property type="molecule type" value="Genomic_DNA"/>
</dbReference>
<dbReference type="Proteomes" id="UP000054279">
    <property type="component" value="Unassembled WGS sequence"/>
</dbReference>
<dbReference type="Gene3D" id="3.40.50.1460">
    <property type="match status" value="1"/>
</dbReference>
<evidence type="ECO:0000313" key="1">
    <source>
        <dbReference type="EMBL" id="KIJ46679.1"/>
    </source>
</evidence>
<evidence type="ECO:0000313" key="2">
    <source>
        <dbReference type="Proteomes" id="UP000054279"/>
    </source>
</evidence>
<keyword evidence="2" id="KW-1185">Reference proteome</keyword>
<proteinExistence type="predicted"/>
<name>A0A0C9VUP5_SPHS4</name>
<protein>
    <submittedName>
        <fullName evidence="1">Uncharacterized protein</fullName>
    </submittedName>
</protein>
<sequence length="563" mass="63452">DPIVIFYAGHGAETYAPRDWECGDPDRKIQMIMPHDFTKQGKQHIHAIPDRTIGALLDMVAQEKGDNITVIFDCCYSGSGTREDVMADDPTLLVRSVDIDVSIPSTLDDSIWMDGGHRATSFPTSFRHKGLRSHVLLAACGAKEIAQEIGGRGIFTRVLLKLLRKIPAEYLTYSSVLEEIEKIKDQNPQCEGVNRDRILFNLRHPPAKVHYSISKYNHQYILAAGEIHGVSLEDEFTMFRDRVSDIPQGVLKVQSIGAFSAVLSSQTNIRITEDSVLLKTKTRKALLIQVPRDNRFLPLRRKLFQEMEQYKHIGIRLIEDGAGAKLGITLTSGNWVGFDVLDPIVRMDGITRLPHTISLGDLYPTLRAIGDYYRLLTYEGNHDIGRLVNLEFTKLEYTQDFNVDGFRITKQIGNTLNRHGVVEVIAGSNQIYGFKVINHSHRDFYLNAFYFDNMDFSITPYYLCHKSRQFTTDPTVRAGGGSFTIGYGSGGERPCKFTLGEDVNIEVGFLKIYLTSENVNLSSITQGSPFDNNGRTIARDETNIQQIAGTILLKIIQRRYRAH</sequence>
<feature type="non-terminal residue" evidence="1">
    <location>
        <position position="1"/>
    </location>
</feature>
<reference evidence="1 2" key="1">
    <citation type="submission" date="2014-06" db="EMBL/GenBank/DDBJ databases">
        <title>Evolutionary Origins and Diversification of the Mycorrhizal Mutualists.</title>
        <authorList>
            <consortium name="DOE Joint Genome Institute"/>
            <consortium name="Mycorrhizal Genomics Consortium"/>
            <person name="Kohler A."/>
            <person name="Kuo A."/>
            <person name="Nagy L.G."/>
            <person name="Floudas D."/>
            <person name="Copeland A."/>
            <person name="Barry K.W."/>
            <person name="Cichocki N."/>
            <person name="Veneault-Fourrey C."/>
            <person name="LaButti K."/>
            <person name="Lindquist E.A."/>
            <person name="Lipzen A."/>
            <person name="Lundell T."/>
            <person name="Morin E."/>
            <person name="Murat C."/>
            <person name="Riley R."/>
            <person name="Ohm R."/>
            <person name="Sun H."/>
            <person name="Tunlid A."/>
            <person name="Henrissat B."/>
            <person name="Grigoriev I.V."/>
            <person name="Hibbett D.S."/>
            <person name="Martin F."/>
        </authorList>
    </citation>
    <scope>NUCLEOTIDE SEQUENCE [LARGE SCALE GENOMIC DNA]</scope>
    <source>
        <strain evidence="1 2">SS14</strain>
    </source>
</reference>